<protein>
    <submittedName>
        <fullName evidence="1">Uncharacterized protein</fullName>
    </submittedName>
</protein>
<evidence type="ECO:0000313" key="1">
    <source>
        <dbReference type="EMBL" id="ASN72562.1"/>
    </source>
</evidence>
<gene>
    <name evidence="1" type="ORF">2F5_14</name>
</gene>
<accession>A0A2H4JBC6</accession>
<reference evidence="1" key="1">
    <citation type="submission" date="2017-06" db="EMBL/GenBank/DDBJ databases">
        <title>Novel phages from South African skin metaviromes.</title>
        <authorList>
            <person name="van Zyl L.J."/>
            <person name="Abrahams Y."/>
            <person name="Stander E.A."/>
            <person name="Kirby B.M."/>
            <person name="Clavaud C."/>
            <person name="Farcet C."/>
            <person name="Breton L."/>
            <person name="Trindade M.I."/>
        </authorList>
    </citation>
    <scope>NUCLEOTIDE SEQUENCE</scope>
</reference>
<organism evidence="1">
    <name type="scientific">uncultured Caudovirales phage</name>
    <dbReference type="NCBI Taxonomy" id="2100421"/>
    <lineage>
        <taxon>Viruses</taxon>
        <taxon>Duplodnaviria</taxon>
        <taxon>Heunggongvirae</taxon>
        <taxon>Uroviricota</taxon>
        <taxon>Caudoviricetes</taxon>
        <taxon>Peduoviridae</taxon>
        <taxon>Maltschvirus</taxon>
        <taxon>Maltschvirus maltsch</taxon>
    </lineage>
</organism>
<proteinExistence type="predicted"/>
<name>A0A2H4JBC6_9CAUD</name>
<dbReference type="EMBL" id="MF417959">
    <property type="protein sequence ID" value="ASN72562.1"/>
    <property type="molecule type" value="Genomic_DNA"/>
</dbReference>
<sequence>MKLKKFIIKKLVKESKKMKNLKYQIKSIKEEIECTNILSKLNSVRSLIADEMEKIEDYKSLLDAKNDVAASYAAKQNLEYNFVLQSVINAIYTDVEGMYEEIGKHYENATKEIEKCASDISLATESDNA</sequence>